<reference evidence="1 2" key="1">
    <citation type="submission" date="2023-02" db="EMBL/GenBank/DDBJ databases">
        <title>Genome sequence of Novosphingobium humi KACC 19094.</title>
        <authorList>
            <person name="Kim S."/>
            <person name="Heo J."/>
            <person name="Kwon S.-W."/>
        </authorList>
    </citation>
    <scope>NUCLEOTIDE SEQUENCE [LARGE SCALE GENOMIC DNA]</scope>
    <source>
        <strain evidence="1 2">KACC 19094</strain>
    </source>
</reference>
<dbReference type="Proteomes" id="UP001218231">
    <property type="component" value="Chromosome"/>
</dbReference>
<evidence type="ECO:0000313" key="2">
    <source>
        <dbReference type="Proteomes" id="UP001218231"/>
    </source>
</evidence>
<dbReference type="RefSeq" id="WP_273616751.1">
    <property type="nucleotide sequence ID" value="NZ_CP117417.1"/>
</dbReference>
<protein>
    <submittedName>
        <fullName evidence="1">Uncharacterized protein</fullName>
    </submittedName>
</protein>
<sequence>MPDTRYRLGLAVSLQQMPDIAMALAKDFPALSEAIEKQWLEILNSGVNIFGPYEHASPEPTAGLTEGRIELITGIAE</sequence>
<accession>A0ABY7TVC4</accession>
<keyword evidence="2" id="KW-1185">Reference proteome</keyword>
<organism evidence="1 2">
    <name type="scientific">Novosphingobium humi</name>
    <dbReference type="NCBI Taxonomy" id="2282397"/>
    <lineage>
        <taxon>Bacteria</taxon>
        <taxon>Pseudomonadati</taxon>
        <taxon>Pseudomonadota</taxon>
        <taxon>Alphaproteobacteria</taxon>
        <taxon>Sphingomonadales</taxon>
        <taxon>Sphingomonadaceae</taxon>
        <taxon>Novosphingobium</taxon>
    </lineage>
</organism>
<name>A0ABY7TVC4_9SPHN</name>
<dbReference type="EMBL" id="CP117417">
    <property type="protein sequence ID" value="WCT76300.1"/>
    <property type="molecule type" value="Genomic_DNA"/>
</dbReference>
<evidence type="ECO:0000313" key="1">
    <source>
        <dbReference type="EMBL" id="WCT76300.1"/>
    </source>
</evidence>
<proteinExistence type="predicted"/>
<gene>
    <name evidence="1" type="ORF">PQ457_10090</name>
</gene>